<evidence type="ECO:0000313" key="1">
    <source>
        <dbReference type="EMBL" id="MPL91691.1"/>
    </source>
</evidence>
<comment type="caution">
    <text evidence="1">The sequence shown here is derived from an EMBL/GenBank/DDBJ whole genome shotgun (WGS) entry which is preliminary data.</text>
</comment>
<name>A0A644VK52_9ZZZZ</name>
<accession>A0A644VK52</accession>
<dbReference type="EMBL" id="VSSQ01000336">
    <property type="protein sequence ID" value="MPL91691.1"/>
    <property type="molecule type" value="Genomic_DNA"/>
</dbReference>
<dbReference type="AlphaFoldDB" id="A0A644VK52"/>
<organism evidence="1">
    <name type="scientific">bioreactor metagenome</name>
    <dbReference type="NCBI Taxonomy" id="1076179"/>
    <lineage>
        <taxon>unclassified sequences</taxon>
        <taxon>metagenomes</taxon>
        <taxon>ecological metagenomes</taxon>
    </lineage>
</organism>
<sequence length="78" mass="9092">MKLKELLAVSKFEEYNLGFGSFTKEEIEMDHKTFLDKEVTSIVPRPYTVRKFLNKKMYTTVLVDALVYLNGLNNIEAK</sequence>
<proteinExistence type="predicted"/>
<gene>
    <name evidence="1" type="ORF">SDC9_37767</name>
</gene>
<protein>
    <submittedName>
        <fullName evidence="1">Uncharacterized protein</fullName>
    </submittedName>
</protein>
<reference evidence="1" key="1">
    <citation type="submission" date="2019-08" db="EMBL/GenBank/DDBJ databases">
        <authorList>
            <person name="Kucharzyk K."/>
            <person name="Murdoch R.W."/>
            <person name="Higgins S."/>
            <person name="Loffler F."/>
        </authorList>
    </citation>
    <scope>NUCLEOTIDE SEQUENCE</scope>
</reference>